<dbReference type="SUPFAM" id="SSF55874">
    <property type="entry name" value="ATPase domain of HSP90 chaperone/DNA topoisomerase II/histidine kinase"/>
    <property type="match status" value="1"/>
</dbReference>
<dbReference type="SUPFAM" id="SSF158472">
    <property type="entry name" value="HAMP domain-like"/>
    <property type="match status" value="1"/>
</dbReference>
<dbReference type="InterPro" id="IPR004358">
    <property type="entry name" value="Sig_transdc_His_kin-like_C"/>
</dbReference>
<evidence type="ECO:0000256" key="3">
    <source>
        <dbReference type="ARBA" id="ARBA00012438"/>
    </source>
</evidence>
<feature type="transmembrane region" description="Helical" evidence="11">
    <location>
        <begin position="12"/>
        <end position="37"/>
    </location>
</feature>
<evidence type="ECO:0000313" key="14">
    <source>
        <dbReference type="EMBL" id="CAB4931200.1"/>
    </source>
</evidence>
<dbReference type="Pfam" id="PF00512">
    <property type="entry name" value="HisKA"/>
    <property type="match status" value="1"/>
</dbReference>
<dbReference type="Pfam" id="PF02518">
    <property type="entry name" value="HATPase_c"/>
    <property type="match status" value="1"/>
</dbReference>
<evidence type="ECO:0000259" key="12">
    <source>
        <dbReference type="PROSITE" id="PS50109"/>
    </source>
</evidence>
<dbReference type="EMBL" id="CAFBOZ010000064">
    <property type="protein sequence ID" value="CAB5000096.1"/>
    <property type="molecule type" value="Genomic_DNA"/>
</dbReference>
<evidence type="ECO:0000256" key="6">
    <source>
        <dbReference type="ARBA" id="ARBA00022692"/>
    </source>
</evidence>
<gene>
    <name evidence="14" type="ORF">UFOPK3773_00251</name>
    <name evidence="15" type="ORF">UFOPK3992_00581</name>
</gene>
<dbReference type="SMART" id="SM00387">
    <property type="entry name" value="HATPase_c"/>
    <property type="match status" value="1"/>
</dbReference>
<dbReference type="InterPro" id="IPR005467">
    <property type="entry name" value="His_kinase_dom"/>
</dbReference>
<dbReference type="PANTHER" id="PTHR45436">
    <property type="entry name" value="SENSOR HISTIDINE KINASE YKOH"/>
    <property type="match status" value="1"/>
</dbReference>
<reference evidence="15" key="1">
    <citation type="submission" date="2020-05" db="EMBL/GenBank/DDBJ databases">
        <authorList>
            <person name="Chiriac C."/>
            <person name="Salcher M."/>
            <person name="Ghai R."/>
            <person name="Kavagutti S V."/>
        </authorList>
    </citation>
    <scope>NUCLEOTIDE SEQUENCE</scope>
</reference>
<proteinExistence type="predicted"/>
<dbReference type="InterPro" id="IPR003661">
    <property type="entry name" value="HisK_dim/P_dom"/>
</dbReference>
<dbReference type="SMART" id="SM00388">
    <property type="entry name" value="HisKA"/>
    <property type="match status" value="1"/>
</dbReference>
<sequence length="383" mass="41654">MRSWPRLRLRTRLTLTYSAALFTVLWCVTAFMGYVLASTGLLDRLSLESAVQSLPFDSVLSNATGGLTLPLGGNVFTGKQLVRLAVLYGVISVVMGWWVARRTVRPITRITESIQHIADASIRERINFEGPSDEIKSLADTFDTMLDRIESAQSGQRRFVANAAHELRTPLTVQRAILEVRRANPDTSTDAHELIDELLAATTRTEALVESLLALAQGEQPPELTETVDLAASARLCLNSLAHISPASLTMTDMLRTAPTEGDPAMLDRAVSNLIENAMRHNREGGWVHVSTSVVGDGARRTSRLVVQNSGPLVDENDVASLFEPFRRGHARIGRGTGLGLSIVRAVATSHHGVVEAQVRTQGGLRVTLDLPFSPHSDEVASN</sequence>
<dbReference type="Gene3D" id="1.10.287.130">
    <property type="match status" value="1"/>
</dbReference>
<dbReference type="PROSITE" id="PS50885">
    <property type="entry name" value="HAMP"/>
    <property type="match status" value="1"/>
</dbReference>
<evidence type="ECO:0000256" key="10">
    <source>
        <dbReference type="ARBA" id="ARBA00023136"/>
    </source>
</evidence>
<comment type="catalytic activity">
    <reaction evidence="1">
        <text>ATP + protein L-histidine = ADP + protein N-phospho-L-histidine.</text>
        <dbReference type="EC" id="2.7.13.3"/>
    </reaction>
</comment>
<dbReference type="PANTHER" id="PTHR45436:SF5">
    <property type="entry name" value="SENSOR HISTIDINE KINASE TRCS"/>
    <property type="match status" value="1"/>
</dbReference>
<dbReference type="InterPro" id="IPR003594">
    <property type="entry name" value="HATPase_dom"/>
</dbReference>
<dbReference type="EMBL" id="CAFBNF010000014">
    <property type="protein sequence ID" value="CAB4931200.1"/>
    <property type="molecule type" value="Genomic_DNA"/>
</dbReference>
<dbReference type="SUPFAM" id="SSF47384">
    <property type="entry name" value="Homodimeric domain of signal transducing histidine kinase"/>
    <property type="match status" value="1"/>
</dbReference>
<evidence type="ECO:0000256" key="9">
    <source>
        <dbReference type="ARBA" id="ARBA00023012"/>
    </source>
</evidence>
<dbReference type="InterPro" id="IPR036890">
    <property type="entry name" value="HATPase_C_sf"/>
</dbReference>
<evidence type="ECO:0000256" key="4">
    <source>
        <dbReference type="ARBA" id="ARBA00022553"/>
    </source>
</evidence>
<dbReference type="InterPro" id="IPR003660">
    <property type="entry name" value="HAMP_dom"/>
</dbReference>
<organism evidence="15">
    <name type="scientific">freshwater metagenome</name>
    <dbReference type="NCBI Taxonomy" id="449393"/>
    <lineage>
        <taxon>unclassified sequences</taxon>
        <taxon>metagenomes</taxon>
        <taxon>ecological metagenomes</taxon>
    </lineage>
</organism>
<keyword evidence="4" id="KW-0597">Phosphoprotein</keyword>
<name>A0A6J7P3S5_9ZZZZ</name>
<dbReference type="PRINTS" id="PR00344">
    <property type="entry name" value="BCTRLSENSOR"/>
</dbReference>
<dbReference type="SMART" id="SM00304">
    <property type="entry name" value="HAMP"/>
    <property type="match status" value="1"/>
</dbReference>
<evidence type="ECO:0000256" key="11">
    <source>
        <dbReference type="SAM" id="Phobius"/>
    </source>
</evidence>
<dbReference type="CDD" id="cd00082">
    <property type="entry name" value="HisKA"/>
    <property type="match status" value="1"/>
</dbReference>
<feature type="domain" description="Histidine kinase" evidence="12">
    <location>
        <begin position="162"/>
        <end position="375"/>
    </location>
</feature>
<dbReference type="AlphaFoldDB" id="A0A6J7P3S5"/>
<feature type="transmembrane region" description="Helical" evidence="11">
    <location>
        <begin position="81"/>
        <end position="100"/>
    </location>
</feature>
<keyword evidence="5" id="KW-0808">Transferase</keyword>
<dbReference type="CDD" id="cd06225">
    <property type="entry name" value="HAMP"/>
    <property type="match status" value="1"/>
</dbReference>
<evidence type="ECO:0000256" key="7">
    <source>
        <dbReference type="ARBA" id="ARBA00022777"/>
    </source>
</evidence>
<keyword evidence="8 11" id="KW-1133">Transmembrane helix</keyword>
<protein>
    <recommendedName>
        <fullName evidence="3">histidine kinase</fullName>
        <ecNumber evidence="3">2.7.13.3</ecNumber>
    </recommendedName>
</protein>
<dbReference type="GO" id="GO:0000155">
    <property type="term" value="F:phosphorelay sensor kinase activity"/>
    <property type="evidence" value="ECO:0007669"/>
    <property type="project" value="InterPro"/>
</dbReference>
<keyword evidence="7" id="KW-0418">Kinase</keyword>
<keyword evidence="9" id="KW-0902">Two-component regulatory system</keyword>
<dbReference type="Gene3D" id="3.30.565.10">
    <property type="entry name" value="Histidine kinase-like ATPase, C-terminal domain"/>
    <property type="match status" value="1"/>
</dbReference>
<evidence type="ECO:0000256" key="1">
    <source>
        <dbReference type="ARBA" id="ARBA00000085"/>
    </source>
</evidence>
<comment type="subcellular location">
    <subcellularLocation>
        <location evidence="2">Membrane</location>
    </subcellularLocation>
</comment>
<dbReference type="Gene3D" id="6.10.340.10">
    <property type="match status" value="1"/>
</dbReference>
<dbReference type="PROSITE" id="PS50109">
    <property type="entry name" value="HIS_KIN"/>
    <property type="match status" value="1"/>
</dbReference>
<evidence type="ECO:0000256" key="2">
    <source>
        <dbReference type="ARBA" id="ARBA00004370"/>
    </source>
</evidence>
<dbReference type="InterPro" id="IPR036097">
    <property type="entry name" value="HisK_dim/P_sf"/>
</dbReference>
<dbReference type="Pfam" id="PF00672">
    <property type="entry name" value="HAMP"/>
    <property type="match status" value="1"/>
</dbReference>
<evidence type="ECO:0000256" key="8">
    <source>
        <dbReference type="ARBA" id="ARBA00022989"/>
    </source>
</evidence>
<accession>A0A6J7P3S5</accession>
<dbReference type="EC" id="2.7.13.3" evidence="3"/>
<keyword evidence="6 11" id="KW-0812">Transmembrane</keyword>
<dbReference type="GO" id="GO:0016020">
    <property type="term" value="C:membrane"/>
    <property type="evidence" value="ECO:0007669"/>
    <property type="project" value="UniProtKB-SubCell"/>
</dbReference>
<keyword evidence="10 11" id="KW-0472">Membrane</keyword>
<dbReference type="InterPro" id="IPR050428">
    <property type="entry name" value="TCS_sensor_his_kinase"/>
</dbReference>
<evidence type="ECO:0000313" key="15">
    <source>
        <dbReference type="EMBL" id="CAB5000096.1"/>
    </source>
</evidence>
<evidence type="ECO:0000256" key="5">
    <source>
        <dbReference type="ARBA" id="ARBA00022679"/>
    </source>
</evidence>
<feature type="domain" description="HAMP" evidence="13">
    <location>
        <begin position="101"/>
        <end position="154"/>
    </location>
</feature>
<evidence type="ECO:0000259" key="13">
    <source>
        <dbReference type="PROSITE" id="PS50885"/>
    </source>
</evidence>